<dbReference type="PANTHER" id="PTHR22781:SF12">
    <property type="entry name" value="AP-3 COMPLEX SUBUNIT DELTA-1"/>
    <property type="match status" value="1"/>
</dbReference>
<dbReference type="PANTHER" id="PTHR22781">
    <property type="entry name" value="DELTA ADAPTIN-RELATED"/>
    <property type="match status" value="1"/>
</dbReference>
<comment type="subcellular location">
    <subcellularLocation>
        <location evidence="1">Endomembrane system</location>
    </subcellularLocation>
</comment>
<dbReference type="InterPro" id="IPR010474">
    <property type="entry name" value="AP3D_dom_metazoa"/>
</dbReference>
<evidence type="ECO:0000256" key="2">
    <source>
        <dbReference type="ARBA" id="ARBA00006613"/>
    </source>
</evidence>
<dbReference type="Proteomes" id="UP000268093">
    <property type="component" value="Unassembled WGS sequence"/>
</dbReference>
<evidence type="ECO:0000313" key="10">
    <source>
        <dbReference type="Proteomes" id="UP000268093"/>
    </source>
</evidence>
<feature type="region of interest" description="Disordered" evidence="7">
    <location>
        <begin position="789"/>
        <end position="820"/>
    </location>
</feature>
<keyword evidence="10" id="KW-1185">Reference proteome</keyword>
<dbReference type="AlphaFoldDB" id="A0A433DCM2"/>
<organism evidence="9 10">
    <name type="scientific">Jimgerdemannia flammicorona</name>
    <dbReference type="NCBI Taxonomy" id="994334"/>
    <lineage>
        <taxon>Eukaryota</taxon>
        <taxon>Fungi</taxon>
        <taxon>Fungi incertae sedis</taxon>
        <taxon>Mucoromycota</taxon>
        <taxon>Mucoromycotina</taxon>
        <taxon>Endogonomycetes</taxon>
        <taxon>Endogonales</taxon>
        <taxon>Endogonaceae</taxon>
        <taxon>Jimgerdemannia</taxon>
    </lineage>
</organism>
<name>A0A433DCM2_9FUNG</name>
<sequence length="845" mass="93678">MFEKSLTDLIRGIRANKKNDQKYIAVCLQEIRQECKSNDPDIKAVAIAKLTYVPIEPKTLQMLGYDMSWASFHIVEVMSSPKFLAKRTGYLAAAQSFQQDTDVLMLTTNLIKKDLGSPNPLDIGITINGLSHILTPDLARDLCQDLVSMLNHSRPYIRKKVVLVLYKVFLKFPEGLRLSFGRLKERLEDPDPYPHDLLQQLDAHQDHQAGLYPPSPFSPPHSFGALTPLEPRLAKKLLPPITTLIQTTPAMSLLYECIYTVITGGFLDAATAADPNQATALAAMCVSKLRKFLEDTDQNCEFVGSIRILGRLTLLALVWATVKYIGLLALGKILPTHPKLVAEHKDLILECIDDPDISIRIRALDLIVGMVNRKNLVDIVKRLMTHLVPPDQDDGSPTTTYPPPSTLLDPVYRADIIHRIIYICSQNAYAYVTNFEWYVAVLVDLTYVAGVSVGDVLTGQIMDVGVRFRILSDVKFLDTATLQDSNTEVLYAAAWICGEYCNYLQNIPATLEFLLQPGVTKLQATAQAVFVQNILKIYAYWASTLVNQWDAEVQSEFVKVTEVLREKVGMFCRSVDLEVQERACNVREILTMTLDLLSSAQSSGLTAAHPILTALPNLFFSYELNPVAPKAQKKVPIPEGLDLDAWINDPLPESGAESEAEVSFGYAYEHDETSRGKKGKKKGRKGKAVDSEEEATSREKRQAERIQRLKHDPYYIADRPTKGSTASLGKQDDFDVDTIPIVKLNLDEIGPGKIVASKKLEIKDSKKKRSLRRTRTPSPPAPIIYAEEEMPEGAAMSASEDEVAPAKKRGSHSAISGKKAKAGILDADTSGLMSIDLSTPLGDDE</sequence>
<feature type="non-terminal residue" evidence="9">
    <location>
        <position position="845"/>
    </location>
</feature>
<dbReference type="InterPro" id="IPR017105">
    <property type="entry name" value="AP3_complex_dsu"/>
</dbReference>
<dbReference type="InterPro" id="IPR002553">
    <property type="entry name" value="Clathrin/coatomer_adapt-like_N"/>
</dbReference>
<accession>A0A433DCM2</accession>
<evidence type="ECO:0000256" key="7">
    <source>
        <dbReference type="SAM" id="MobiDB-lite"/>
    </source>
</evidence>
<dbReference type="InterPro" id="IPR011989">
    <property type="entry name" value="ARM-like"/>
</dbReference>
<evidence type="ECO:0000256" key="4">
    <source>
        <dbReference type="ARBA" id="ARBA00022737"/>
    </source>
</evidence>
<protein>
    <submittedName>
        <fullName evidence="9">Adaptor-related protein complex 3 delta 1 subunit</fullName>
    </submittedName>
</protein>
<evidence type="ECO:0000256" key="5">
    <source>
        <dbReference type="ARBA" id="ARBA00022927"/>
    </source>
</evidence>
<comment type="similarity">
    <text evidence="2">Belongs to the adaptor complexes large subunit family.</text>
</comment>
<gene>
    <name evidence="9" type="ORF">BC936DRAFT_144312</name>
</gene>
<evidence type="ECO:0000256" key="6">
    <source>
        <dbReference type="ARBA" id="ARBA00023136"/>
    </source>
</evidence>
<keyword evidence="3" id="KW-0813">Transport</keyword>
<reference evidence="9 10" key="1">
    <citation type="journal article" date="2018" name="New Phytol.">
        <title>Phylogenomics of Endogonaceae and evolution of mycorrhizas within Mucoromycota.</title>
        <authorList>
            <person name="Chang Y."/>
            <person name="Desiro A."/>
            <person name="Na H."/>
            <person name="Sandor L."/>
            <person name="Lipzen A."/>
            <person name="Clum A."/>
            <person name="Barry K."/>
            <person name="Grigoriev I.V."/>
            <person name="Martin F.M."/>
            <person name="Stajich J.E."/>
            <person name="Smith M.E."/>
            <person name="Bonito G."/>
            <person name="Spatafora J.W."/>
        </authorList>
    </citation>
    <scope>NUCLEOTIDE SEQUENCE [LARGE SCALE GENOMIC DNA]</scope>
    <source>
        <strain evidence="9 10">GMNB39</strain>
    </source>
</reference>
<dbReference type="PIRSF" id="PIRSF037092">
    <property type="entry name" value="AP3_complex_delta"/>
    <property type="match status" value="1"/>
</dbReference>
<dbReference type="InterPro" id="IPR016024">
    <property type="entry name" value="ARM-type_fold"/>
</dbReference>
<dbReference type="SMART" id="SM01354">
    <property type="entry name" value="BLVR"/>
    <property type="match status" value="1"/>
</dbReference>
<dbReference type="EMBL" id="RBNI01003194">
    <property type="protein sequence ID" value="RUP48600.1"/>
    <property type="molecule type" value="Genomic_DNA"/>
</dbReference>
<dbReference type="GO" id="GO:0006623">
    <property type="term" value="P:protein targeting to vacuole"/>
    <property type="evidence" value="ECO:0007669"/>
    <property type="project" value="TreeGrafter"/>
</dbReference>
<dbReference type="GO" id="GO:0030123">
    <property type="term" value="C:AP-3 adaptor complex"/>
    <property type="evidence" value="ECO:0007669"/>
    <property type="project" value="InterPro"/>
</dbReference>
<dbReference type="Gene3D" id="1.25.10.10">
    <property type="entry name" value="Leucine-rich Repeat Variant"/>
    <property type="match status" value="2"/>
</dbReference>
<evidence type="ECO:0000313" key="9">
    <source>
        <dbReference type="EMBL" id="RUP48600.1"/>
    </source>
</evidence>
<feature type="compositionally biased region" description="Basic and acidic residues" evidence="7">
    <location>
        <begin position="687"/>
        <end position="713"/>
    </location>
</feature>
<feature type="compositionally biased region" description="Basic residues" evidence="7">
    <location>
        <begin position="676"/>
        <end position="686"/>
    </location>
</feature>
<dbReference type="FunFam" id="1.25.10.10:FF:001926">
    <property type="entry name" value="Uncharacterized protein"/>
    <property type="match status" value="1"/>
</dbReference>
<dbReference type="GO" id="GO:0010008">
    <property type="term" value="C:endosome membrane"/>
    <property type="evidence" value="ECO:0007669"/>
    <property type="project" value="TreeGrafter"/>
</dbReference>
<feature type="region of interest" description="Disordered" evidence="7">
    <location>
        <begin position="667"/>
        <end position="729"/>
    </location>
</feature>
<keyword evidence="6" id="KW-0472">Membrane</keyword>
<evidence type="ECO:0000259" key="8">
    <source>
        <dbReference type="SMART" id="SM01354"/>
    </source>
</evidence>
<comment type="caution">
    <text evidence="9">The sequence shown here is derived from an EMBL/GenBank/DDBJ whole genome shotgun (WGS) entry which is preliminary data.</text>
</comment>
<feature type="domain" description="AP-3 complex subunit delta" evidence="8">
    <location>
        <begin position="690"/>
        <end position="803"/>
    </location>
</feature>
<evidence type="ECO:0000256" key="3">
    <source>
        <dbReference type="ARBA" id="ARBA00022448"/>
    </source>
</evidence>
<dbReference type="SUPFAM" id="SSF48371">
    <property type="entry name" value="ARM repeat"/>
    <property type="match status" value="1"/>
</dbReference>
<dbReference type="Pfam" id="PF01602">
    <property type="entry name" value="Adaptin_N"/>
    <property type="match status" value="2"/>
</dbReference>
<proteinExistence type="inferred from homology"/>
<keyword evidence="4" id="KW-0677">Repeat</keyword>
<dbReference type="OrthoDB" id="10264595at2759"/>
<keyword evidence="5" id="KW-0653">Protein transport</keyword>
<evidence type="ECO:0000256" key="1">
    <source>
        <dbReference type="ARBA" id="ARBA00004308"/>
    </source>
</evidence>
<dbReference type="GO" id="GO:0006896">
    <property type="term" value="P:Golgi to vacuole transport"/>
    <property type="evidence" value="ECO:0007669"/>
    <property type="project" value="TreeGrafter"/>
</dbReference>